<feature type="binding site" evidence="8">
    <location>
        <begin position="181"/>
        <end position="182"/>
    </location>
    <ligand>
        <name>substrate</name>
    </ligand>
</feature>
<feature type="binding site" evidence="8">
    <location>
        <begin position="71"/>
        <end position="72"/>
    </location>
    <ligand>
        <name>substrate</name>
    </ligand>
</feature>
<dbReference type="AlphaFoldDB" id="A0A510JHL0"/>
<dbReference type="NCBIfam" id="TIGR00067">
    <property type="entry name" value="glut_race"/>
    <property type="match status" value="1"/>
</dbReference>
<evidence type="ECO:0000256" key="8">
    <source>
        <dbReference type="HAMAP-Rule" id="MF_00258"/>
    </source>
</evidence>
<accession>A0A510JHL0</accession>
<dbReference type="Pfam" id="PF01177">
    <property type="entry name" value="Asp_Glu_race"/>
    <property type="match status" value="1"/>
</dbReference>
<feature type="binding site" evidence="8">
    <location>
        <begin position="39"/>
        <end position="40"/>
    </location>
    <ligand>
        <name>substrate</name>
    </ligand>
</feature>
<dbReference type="FunFam" id="3.40.50.1860:FF:000002">
    <property type="entry name" value="Glutamate racemase"/>
    <property type="match status" value="1"/>
</dbReference>
<name>A0A510JHL0_9FUSO</name>
<keyword evidence="6 8" id="KW-0961">Cell wall biogenesis/degradation</keyword>
<keyword evidence="10" id="KW-1185">Reference proteome</keyword>
<dbReference type="InterPro" id="IPR018187">
    <property type="entry name" value="Asp/Glu_racemase_AS_1"/>
</dbReference>
<comment type="function">
    <text evidence="8">Provides the (R)-glutamate required for cell wall biosynthesis.</text>
</comment>
<dbReference type="PROSITE" id="PS00924">
    <property type="entry name" value="ASP_GLU_RACEMASE_2"/>
    <property type="match status" value="1"/>
</dbReference>
<evidence type="ECO:0000256" key="5">
    <source>
        <dbReference type="ARBA" id="ARBA00023235"/>
    </source>
</evidence>
<dbReference type="KEGG" id="lhf:JCM16775_0576"/>
<keyword evidence="4 8" id="KW-0573">Peptidoglycan synthesis</keyword>
<keyword evidence="3 8" id="KW-0133">Cell shape</keyword>
<comment type="catalytic activity">
    <reaction evidence="1 8">
        <text>L-glutamate = D-glutamate</text>
        <dbReference type="Rhea" id="RHEA:12813"/>
        <dbReference type="ChEBI" id="CHEBI:29985"/>
        <dbReference type="ChEBI" id="CHEBI:29986"/>
        <dbReference type="EC" id="5.1.1.3"/>
    </reaction>
</comment>
<dbReference type="InterPro" id="IPR033134">
    <property type="entry name" value="Asp/Glu_racemase_AS_2"/>
</dbReference>
<evidence type="ECO:0000256" key="2">
    <source>
        <dbReference type="ARBA" id="ARBA00013090"/>
    </source>
</evidence>
<dbReference type="GO" id="GO:0009252">
    <property type="term" value="P:peptidoglycan biosynthetic process"/>
    <property type="evidence" value="ECO:0007669"/>
    <property type="project" value="UniProtKB-UniRule"/>
</dbReference>
<proteinExistence type="inferred from homology"/>
<dbReference type="Proteomes" id="UP000321892">
    <property type="component" value="Chromosome"/>
</dbReference>
<reference evidence="9 10" key="1">
    <citation type="submission" date="2019-07" db="EMBL/GenBank/DDBJ databases">
        <title>Complete Genome Sequence of Leptotrichia hofstadii Strain JCM16775.</title>
        <authorList>
            <person name="Watanabe S."/>
            <person name="Cui L."/>
        </authorList>
    </citation>
    <scope>NUCLEOTIDE SEQUENCE [LARGE SCALE GENOMIC DNA]</scope>
    <source>
        <strain evidence="9 10">JCM16775</strain>
    </source>
</reference>
<evidence type="ECO:0000313" key="10">
    <source>
        <dbReference type="Proteomes" id="UP000321892"/>
    </source>
</evidence>
<evidence type="ECO:0000256" key="6">
    <source>
        <dbReference type="ARBA" id="ARBA00023316"/>
    </source>
</evidence>
<dbReference type="RefSeq" id="WP_021769273.1">
    <property type="nucleotide sequence ID" value="NZ_AP019823.1"/>
</dbReference>
<dbReference type="EC" id="5.1.1.3" evidence="2 8"/>
<dbReference type="OrthoDB" id="9801055at2"/>
<comment type="pathway">
    <text evidence="8">Cell wall biogenesis; peptidoglycan biosynthesis.</text>
</comment>
<evidence type="ECO:0000313" key="9">
    <source>
        <dbReference type="EMBL" id="BBM37881.1"/>
    </source>
</evidence>
<dbReference type="PANTHER" id="PTHR21198:SF2">
    <property type="entry name" value="GLUTAMATE RACEMASE"/>
    <property type="match status" value="1"/>
</dbReference>
<feature type="active site" description="Proton donor/acceptor" evidence="8">
    <location>
        <position position="180"/>
    </location>
</feature>
<dbReference type="HAMAP" id="MF_00258">
    <property type="entry name" value="Glu_racemase"/>
    <property type="match status" value="1"/>
</dbReference>
<protein>
    <recommendedName>
        <fullName evidence="7 8">Glutamate racemase</fullName>
        <ecNumber evidence="2 8">5.1.1.3</ecNumber>
    </recommendedName>
</protein>
<comment type="similarity">
    <text evidence="8">Belongs to the aspartate/glutamate racemases family.</text>
</comment>
<dbReference type="UniPathway" id="UPA00219"/>
<evidence type="ECO:0000256" key="1">
    <source>
        <dbReference type="ARBA" id="ARBA00001602"/>
    </source>
</evidence>
<feature type="active site" description="Proton donor/acceptor" evidence="8">
    <location>
        <position position="70"/>
    </location>
</feature>
<feature type="binding site" evidence="8">
    <location>
        <begin position="7"/>
        <end position="8"/>
    </location>
    <ligand>
        <name>substrate</name>
    </ligand>
</feature>
<gene>
    <name evidence="8" type="primary">murI</name>
    <name evidence="9" type="ORF">JCM16775_0576</name>
</gene>
<evidence type="ECO:0000256" key="3">
    <source>
        <dbReference type="ARBA" id="ARBA00022960"/>
    </source>
</evidence>
<organism evidence="9 10">
    <name type="scientific">Leptotrichia hofstadii</name>
    <dbReference type="NCBI Taxonomy" id="157688"/>
    <lineage>
        <taxon>Bacteria</taxon>
        <taxon>Fusobacteriati</taxon>
        <taxon>Fusobacteriota</taxon>
        <taxon>Fusobacteriia</taxon>
        <taxon>Fusobacteriales</taxon>
        <taxon>Leptotrichiaceae</taxon>
        <taxon>Leptotrichia</taxon>
    </lineage>
</organism>
<dbReference type="PANTHER" id="PTHR21198">
    <property type="entry name" value="GLUTAMATE RACEMASE"/>
    <property type="match status" value="1"/>
</dbReference>
<dbReference type="GO" id="GO:0008360">
    <property type="term" value="P:regulation of cell shape"/>
    <property type="evidence" value="ECO:0007669"/>
    <property type="project" value="UniProtKB-KW"/>
</dbReference>
<sequence>MSIGVFDSGIGGLTVLKEIRKVLPNEKIYYFGDTARVPYGEKTKELIIRYSKEIVEFLLEKDVSAIVVACNTATALALKELKEIFKIPIIGVIEAGARTAINTTKSNEIGVIGTKATIKSEKYIEEIKLFNPKVKVFQKACPLFVPAVEEGILSGKLVNQIIKTYLDDFEEKIDTLILGCTHYPLLKDAISKIYPDIKIVDPAKETALDLKSILQKNKFLKNDALKNEEVNYYVTDGQEKFKEIGIMFLEENIKKVELVKL</sequence>
<evidence type="ECO:0000256" key="7">
    <source>
        <dbReference type="ARBA" id="ARBA00070053"/>
    </source>
</evidence>
<dbReference type="GO" id="GO:0071555">
    <property type="term" value="P:cell wall organization"/>
    <property type="evidence" value="ECO:0007669"/>
    <property type="project" value="UniProtKB-KW"/>
</dbReference>
<dbReference type="InterPro" id="IPR001920">
    <property type="entry name" value="Asp/Glu_race"/>
</dbReference>
<keyword evidence="5 8" id="KW-0413">Isomerase</keyword>
<dbReference type="InterPro" id="IPR004391">
    <property type="entry name" value="Glu_race"/>
</dbReference>
<dbReference type="EMBL" id="AP019823">
    <property type="protein sequence ID" value="BBM37881.1"/>
    <property type="molecule type" value="Genomic_DNA"/>
</dbReference>
<evidence type="ECO:0000256" key="4">
    <source>
        <dbReference type="ARBA" id="ARBA00022984"/>
    </source>
</evidence>
<dbReference type="SUPFAM" id="SSF53681">
    <property type="entry name" value="Aspartate/glutamate racemase"/>
    <property type="match status" value="2"/>
</dbReference>
<dbReference type="PROSITE" id="PS00923">
    <property type="entry name" value="ASP_GLU_RACEMASE_1"/>
    <property type="match status" value="1"/>
</dbReference>
<dbReference type="GO" id="GO:0008881">
    <property type="term" value="F:glutamate racemase activity"/>
    <property type="evidence" value="ECO:0007669"/>
    <property type="project" value="UniProtKB-UniRule"/>
</dbReference>
<dbReference type="Gene3D" id="3.40.50.1860">
    <property type="match status" value="2"/>
</dbReference>
<dbReference type="InterPro" id="IPR015942">
    <property type="entry name" value="Asp/Glu/hydantoin_racemase"/>
</dbReference>